<comment type="caution">
    <text evidence="2">The sequence shown here is derived from an EMBL/GenBank/DDBJ whole genome shotgun (WGS) entry which is preliminary data.</text>
</comment>
<dbReference type="AlphaFoldDB" id="A0A154BSM1"/>
<keyword evidence="3" id="KW-1185">Reference proteome</keyword>
<dbReference type="InterPro" id="IPR003615">
    <property type="entry name" value="HNH_nuc"/>
</dbReference>
<evidence type="ECO:0000313" key="3">
    <source>
        <dbReference type="Proteomes" id="UP000076268"/>
    </source>
</evidence>
<dbReference type="GO" id="GO:0008270">
    <property type="term" value="F:zinc ion binding"/>
    <property type="evidence" value="ECO:0007669"/>
    <property type="project" value="InterPro"/>
</dbReference>
<protein>
    <recommendedName>
        <fullName evidence="1">HNH nuclease domain-containing protein</fullName>
    </recommendedName>
</protein>
<feature type="domain" description="HNH nuclease" evidence="1">
    <location>
        <begin position="11"/>
        <end position="64"/>
    </location>
</feature>
<organism evidence="2 3">
    <name type="scientific">Anaerosporomusa subterranea</name>
    <dbReference type="NCBI Taxonomy" id="1794912"/>
    <lineage>
        <taxon>Bacteria</taxon>
        <taxon>Bacillati</taxon>
        <taxon>Bacillota</taxon>
        <taxon>Negativicutes</taxon>
        <taxon>Acetonemataceae</taxon>
        <taxon>Anaerosporomusa</taxon>
    </lineage>
</organism>
<dbReference type="InterPro" id="IPR052892">
    <property type="entry name" value="NA-targeting_endonuclease"/>
</dbReference>
<dbReference type="PANTHER" id="PTHR33877:SF2">
    <property type="entry name" value="OS07G0170200 PROTEIN"/>
    <property type="match status" value="1"/>
</dbReference>
<dbReference type="GO" id="GO:0003676">
    <property type="term" value="F:nucleic acid binding"/>
    <property type="evidence" value="ECO:0007669"/>
    <property type="project" value="InterPro"/>
</dbReference>
<dbReference type="PANTHER" id="PTHR33877">
    <property type="entry name" value="SLL1193 PROTEIN"/>
    <property type="match status" value="1"/>
</dbReference>
<dbReference type="STRING" id="1794912.AXX12_18510"/>
<dbReference type="GO" id="GO:0004519">
    <property type="term" value="F:endonuclease activity"/>
    <property type="evidence" value="ECO:0007669"/>
    <property type="project" value="InterPro"/>
</dbReference>
<dbReference type="Proteomes" id="UP000076268">
    <property type="component" value="Unassembled WGS sequence"/>
</dbReference>
<accession>A0A154BSM1</accession>
<dbReference type="CDD" id="cd00085">
    <property type="entry name" value="HNHc"/>
    <property type="match status" value="1"/>
</dbReference>
<reference evidence="2 3" key="1">
    <citation type="submission" date="2016-02" db="EMBL/GenBank/DDBJ databases">
        <title>Anaerosporomusa subterraneum gen. nov., sp. nov., a spore-forming obligate anaerobe isolated from saprolite.</title>
        <authorList>
            <person name="Choi J.K."/>
            <person name="Shah M."/>
            <person name="Yee N."/>
        </authorList>
    </citation>
    <scope>NUCLEOTIDE SEQUENCE [LARGE SCALE GENOMIC DNA]</scope>
    <source>
        <strain evidence="2 3">RU4</strain>
    </source>
</reference>
<evidence type="ECO:0000313" key="2">
    <source>
        <dbReference type="EMBL" id="KYZ76897.1"/>
    </source>
</evidence>
<dbReference type="Pfam" id="PF01844">
    <property type="entry name" value="HNH"/>
    <property type="match status" value="1"/>
</dbReference>
<dbReference type="Gene3D" id="1.10.30.50">
    <property type="match status" value="1"/>
</dbReference>
<gene>
    <name evidence="2" type="ORF">AXX12_18510</name>
</gene>
<dbReference type="SMART" id="SM00507">
    <property type="entry name" value="HNHc"/>
    <property type="match status" value="1"/>
</dbReference>
<dbReference type="InterPro" id="IPR002711">
    <property type="entry name" value="HNH"/>
</dbReference>
<proteinExistence type="predicted"/>
<dbReference type="EMBL" id="LSGP01000016">
    <property type="protein sequence ID" value="KYZ76897.1"/>
    <property type="molecule type" value="Genomic_DNA"/>
</dbReference>
<name>A0A154BSM1_ANASB</name>
<sequence>MRRIGRYIPFNIKIRVARRDNYTCQICGKHLRDDELEFDHIIPVSRGGSTEEHNIRLACFDCNRSKSANVDI</sequence>
<evidence type="ECO:0000259" key="1">
    <source>
        <dbReference type="SMART" id="SM00507"/>
    </source>
</evidence>